<comment type="similarity">
    <text evidence="3 9">Belongs to the MICOS complex subunit Mic10 family.</text>
</comment>
<organism evidence="11 12">
    <name type="scientific">Trichostrongylus colubriformis</name>
    <name type="common">Black scour worm</name>
    <dbReference type="NCBI Taxonomy" id="6319"/>
    <lineage>
        <taxon>Eukaryota</taxon>
        <taxon>Metazoa</taxon>
        <taxon>Ecdysozoa</taxon>
        <taxon>Nematoda</taxon>
        <taxon>Chromadorea</taxon>
        <taxon>Rhabditida</taxon>
        <taxon>Rhabditina</taxon>
        <taxon>Rhabditomorpha</taxon>
        <taxon>Strongyloidea</taxon>
        <taxon>Trichostrongylidae</taxon>
        <taxon>Trichostrongylus</taxon>
    </lineage>
</organism>
<evidence type="ECO:0000256" key="7">
    <source>
        <dbReference type="ARBA" id="ARBA00023128"/>
    </source>
</evidence>
<feature type="region of interest" description="Disordered" evidence="10">
    <location>
        <begin position="136"/>
        <end position="225"/>
    </location>
</feature>
<keyword evidence="12" id="KW-1185">Reference proteome</keyword>
<feature type="compositionally biased region" description="Basic and acidic residues" evidence="10">
    <location>
        <begin position="32"/>
        <end position="52"/>
    </location>
</feature>
<keyword evidence="4" id="KW-0812">Transmembrane</keyword>
<keyword evidence="8" id="KW-0472">Membrane</keyword>
<dbReference type="PANTHER" id="PTHR21304">
    <property type="entry name" value="MICOS COMPLEX SUBUNIT MIC10"/>
    <property type="match status" value="1"/>
</dbReference>
<dbReference type="GO" id="GO:0061617">
    <property type="term" value="C:MICOS complex"/>
    <property type="evidence" value="ECO:0007669"/>
    <property type="project" value="UniProtKB-UniRule"/>
</dbReference>
<gene>
    <name evidence="11" type="ORF">GCK32_003864</name>
</gene>
<evidence type="ECO:0000256" key="10">
    <source>
        <dbReference type="SAM" id="MobiDB-lite"/>
    </source>
</evidence>
<evidence type="ECO:0000256" key="3">
    <source>
        <dbReference type="ARBA" id="ARBA00006792"/>
    </source>
</evidence>
<feature type="compositionally biased region" description="Basic residues" evidence="10">
    <location>
        <begin position="87"/>
        <end position="96"/>
    </location>
</feature>
<dbReference type="Proteomes" id="UP001331761">
    <property type="component" value="Unassembled WGS sequence"/>
</dbReference>
<dbReference type="EMBL" id="WIXE01013261">
    <property type="protein sequence ID" value="KAK5975242.1"/>
    <property type="molecule type" value="Genomic_DNA"/>
</dbReference>
<evidence type="ECO:0000256" key="1">
    <source>
        <dbReference type="ARBA" id="ARBA00002689"/>
    </source>
</evidence>
<sequence length="628" mass="69914">MPSFYIDLLDRYGGFRDYSSFPDQRMTANANWRKEGSRPFRTSEDWRAESSWRRSPSPRRANTSSSHSLRRRSGSRYSPEREDMHRKSSSKGRKSRDKSATREEHSDHLKKGSIRSLDEDELEKAARLQLQLMAEMQSGESKQSPEKPEVTSKKGKEGVVNKEVESSKMGASSKKAKDSAPVTHSDTASPSQKKINPPETDFHSKAQPKEIDGKQPNSDVMPKTGQGETLVLKKNFEDIHMFPRAKVSGGLARSSTQKAWIEQYKMNVNKRKQGLCSGTPMPIARPSSPGRYDIHGGLVPRVPPRLPDYRSEASPTLEIRTATREYFQDPKRPPREEAVYVPAEEVTAKLPVPYATLDPKQFIEELSDSEDWEEVVQLVTKPSTLKRPAGVEIERPVKRGLLGTAPLPQNGPVVTSGRAVRPGLISPPVLTAKPTLPVPRSSVEEKSFFRMEYPSVTPKIYYSHPPIRDEHSNGSSEPAQARIAPAAPLPSGRNTTIPSTGVRSMLSLYRLISKRSMLEWCRKVADTLINCIIDFLVSVPYEFNTTTCFADSLLKISGGIAIGIVASVAFFRSRSWPIWFGSGIGIGTGWSNCRHDLAQPYLLHGRKVPVGTDTEVTKGKPVLAIVKE</sequence>
<comment type="function">
    <text evidence="1 9">Component of the MICOS complex, a large protein complex of the mitochondrial inner membrane that plays crucial roles in the maintenance of crista junctions, inner membrane architecture, and formation of contact sites to the outer membrane.</text>
</comment>
<feature type="compositionally biased region" description="Basic and acidic residues" evidence="10">
    <location>
        <begin position="143"/>
        <end position="166"/>
    </location>
</feature>
<evidence type="ECO:0000313" key="12">
    <source>
        <dbReference type="Proteomes" id="UP001331761"/>
    </source>
</evidence>
<proteinExistence type="inferred from homology"/>
<comment type="subunit">
    <text evidence="9">Component of the mitochondrial contact site and cristae organizing system (MICOS) complex.</text>
</comment>
<keyword evidence="6" id="KW-1133">Transmembrane helix</keyword>
<dbReference type="InterPro" id="IPR007512">
    <property type="entry name" value="Mic10"/>
</dbReference>
<feature type="compositionally biased region" description="Polar residues" evidence="10">
    <location>
        <begin position="182"/>
        <end position="194"/>
    </location>
</feature>
<dbReference type="Pfam" id="PF04418">
    <property type="entry name" value="DUF543"/>
    <property type="match status" value="1"/>
</dbReference>
<feature type="compositionally biased region" description="Low complexity" evidence="10">
    <location>
        <begin position="53"/>
        <end position="67"/>
    </location>
</feature>
<dbReference type="AlphaFoldDB" id="A0AAN8IMX0"/>
<feature type="region of interest" description="Disordered" evidence="10">
    <location>
        <begin position="465"/>
        <end position="494"/>
    </location>
</feature>
<feature type="compositionally biased region" description="Basic and acidic residues" evidence="10">
    <location>
        <begin position="200"/>
        <end position="213"/>
    </location>
</feature>
<comment type="caution">
    <text evidence="11">The sequence shown here is derived from an EMBL/GenBank/DDBJ whole genome shotgun (WGS) entry which is preliminary data.</text>
</comment>
<evidence type="ECO:0000256" key="6">
    <source>
        <dbReference type="ARBA" id="ARBA00022989"/>
    </source>
</evidence>
<comment type="subcellular location">
    <subcellularLocation>
        <location evidence="2 9">Mitochondrion inner membrane</location>
        <topology evidence="2 9">Single-pass membrane protein</topology>
    </subcellularLocation>
</comment>
<dbReference type="PANTHER" id="PTHR21304:SF0">
    <property type="entry name" value="MICOS COMPLEX SUBUNIT MIC10"/>
    <property type="match status" value="1"/>
</dbReference>
<feature type="compositionally biased region" description="Basic and acidic residues" evidence="10">
    <location>
        <begin position="97"/>
        <end position="110"/>
    </location>
</feature>
<feature type="non-terminal residue" evidence="11">
    <location>
        <position position="628"/>
    </location>
</feature>
<evidence type="ECO:0000256" key="9">
    <source>
        <dbReference type="RuleBase" id="RU363011"/>
    </source>
</evidence>
<evidence type="ECO:0000256" key="2">
    <source>
        <dbReference type="ARBA" id="ARBA00004434"/>
    </source>
</evidence>
<feature type="region of interest" description="Disordered" evidence="10">
    <location>
        <begin position="28"/>
        <end position="120"/>
    </location>
</feature>
<evidence type="ECO:0000256" key="5">
    <source>
        <dbReference type="ARBA" id="ARBA00022792"/>
    </source>
</evidence>
<protein>
    <recommendedName>
        <fullName evidence="9">MICOS complex subunit MIC10</fullName>
    </recommendedName>
</protein>
<name>A0AAN8IMX0_TRICO</name>
<keyword evidence="7 9" id="KW-0496">Mitochondrion</keyword>
<evidence type="ECO:0000256" key="4">
    <source>
        <dbReference type="ARBA" id="ARBA00022692"/>
    </source>
</evidence>
<accession>A0AAN8IMX0</accession>
<keyword evidence="5 9" id="KW-0999">Mitochondrion inner membrane</keyword>
<reference evidence="11 12" key="1">
    <citation type="submission" date="2019-10" db="EMBL/GenBank/DDBJ databases">
        <title>Assembly and Annotation for the nematode Trichostrongylus colubriformis.</title>
        <authorList>
            <person name="Martin J."/>
        </authorList>
    </citation>
    <scope>NUCLEOTIDE SEQUENCE [LARGE SCALE GENOMIC DNA]</scope>
    <source>
        <strain evidence="11">G859</strain>
        <tissue evidence="11">Whole worm</tissue>
    </source>
</reference>
<evidence type="ECO:0000313" key="11">
    <source>
        <dbReference type="EMBL" id="KAK5975242.1"/>
    </source>
</evidence>
<evidence type="ECO:0000256" key="8">
    <source>
        <dbReference type="ARBA" id="ARBA00023136"/>
    </source>
</evidence>